<name>A0AAP0N4L0_9ROSI</name>
<dbReference type="EMBL" id="JBCGBO010000001">
    <property type="protein sequence ID" value="KAK9229519.1"/>
    <property type="molecule type" value="Genomic_DNA"/>
</dbReference>
<dbReference type="SUPFAM" id="SSF56672">
    <property type="entry name" value="DNA/RNA polymerases"/>
    <property type="match status" value="1"/>
</dbReference>
<dbReference type="Pfam" id="PF07727">
    <property type="entry name" value="RVT_2"/>
    <property type="match status" value="1"/>
</dbReference>
<dbReference type="CDD" id="cd09272">
    <property type="entry name" value="RNase_HI_RT_Ty1"/>
    <property type="match status" value="1"/>
</dbReference>
<dbReference type="InterPro" id="IPR036397">
    <property type="entry name" value="RNaseH_sf"/>
</dbReference>
<proteinExistence type="predicted"/>
<dbReference type="AlphaFoldDB" id="A0AAP0N4L0"/>
<sequence>MDVKTAFLYGELQEEIVMQQPEGCSYDCCVYFKETSGVGMIYLLLYVDDTLIACHDMEEINHLKKLLSRKFEMKELGEAKRILGMDIIRNKSKKSLFLTQQSYIQKVLVRFGMDDAKQVQTPLAGHFKLSAAQYPQTEAEQQKMACIPYSSAVGSLIYAMRVVQWIMRYLKGTLEVGLVYGGEDKKGHTLIGYVDADFAEAEYTAAAEALKKAIWLKGMITELGAKQESVTVYSDSQSAIHLSKNQSHHEKTKHIDVKLHFVRLKVSRGAVKLLKIHTEENPADMLTKVVPTAKFILCMNLAEKGGNSFNGRIKPPKMLLFHVSSLSMRFNIDSDSDS</sequence>
<dbReference type="InterPro" id="IPR043502">
    <property type="entry name" value="DNA/RNA_pol_sf"/>
</dbReference>
<protein>
    <recommendedName>
        <fullName evidence="1">Reverse transcriptase Ty1/copia-type domain-containing protein</fullName>
    </recommendedName>
</protein>
<reference evidence="2 3" key="1">
    <citation type="submission" date="2024-05" db="EMBL/GenBank/DDBJ databases">
        <title>Haplotype-resolved chromosome-level genome assembly of Huyou (Citrus changshanensis).</title>
        <authorList>
            <person name="Miao C."/>
            <person name="Chen W."/>
            <person name="Wu Y."/>
            <person name="Wang L."/>
            <person name="Zhao S."/>
            <person name="Grierson D."/>
            <person name="Xu C."/>
            <person name="Chen K."/>
        </authorList>
    </citation>
    <scope>NUCLEOTIDE SEQUENCE [LARGE SCALE GENOMIC DNA]</scope>
    <source>
        <strain evidence="2">01-14</strain>
        <tissue evidence="2">Leaf</tissue>
    </source>
</reference>
<dbReference type="Gene3D" id="3.30.420.10">
    <property type="entry name" value="Ribonuclease H-like superfamily/Ribonuclease H"/>
    <property type="match status" value="1"/>
</dbReference>
<evidence type="ECO:0000313" key="2">
    <source>
        <dbReference type="EMBL" id="KAK9229519.1"/>
    </source>
</evidence>
<keyword evidence="3" id="KW-1185">Reference proteome</keyword>
<dbReference type="Proteomes" id="UP001428341">
    <property type="component" value="Unassembled WGS sequence"/>
</dbReference>
<dbReference type="PANTHER" id="PTHR11439">
    <property type="entry name" value="GAG-POL-RELATED RETROTRANSPOSON"/>
    <property type="match status" value="1"/>
</dbReference>
<dbReference type="GO" id="GO:0003676">
    <property type="term" value="F:nucleic acid binding"/>
    <property type="evidence" value="ECO:0007669"/>
    <property type="project" value="InterPro"/>
</dbReference>
<dbReference type="PANTHER" id="PTHR11439:SF491">
    <property type="entry name" value="INTEGRASE CATALYTIC DOMAIN-CONTAINING PROTEIN"/>
    <property type="match status" value="1"/>
</dbReference>
<organism evidence="2 3">
    <name type="scientific">Citrus x changshan-huyou</name>
    <dbReference type="NCBI Taxonomy" id="2935761"/>
    <lineage>
        <taxon>Eukaryota</taxon>
        <taxon>Viridiplantae</taxon>
        <taxon>Streptophyta</taxon>
        <taxon>Embryophyta</taxon>
        <taxon>Tracheophyta</taxon>
        <taxon>Spermatophyta</taxon>
        <taxon>Magnoliopsida</taxon>
        <taxon>eudicotyledons</taxon>
        <taxon>Gunneridae</taxon>
        <taxon>Pentapetalae</taxon>
        <taxon>rosids</taxon>
        <taxon>malvids</taxon>
        <taxon>Sapindales</taxon>
        <taxon>Rutaceae</taxon>
        <taxon>Aurantioideae</taxon>
        <taxon>Citrus</taxon>
    </lineage>
</organism>
<evidence type="ECO:0000313" key="3">
    <source>
        <dbReference type="Proteomes" id="UP001428341"/>
    </source>
</evidence>
<gene>
    <name evidence="2" type="ORF">WN944_022482</name>
</gene>
<feature type="domain" description="Reverse transcriptase Ty1/copia-type" evidence="1">
    <location>
        <begin position="35"/>
        <end position="123"/>
    </location>
</feature>
<dbReference type="InterPro" id="IPR013103">
    <property type="entry name" value="RVT_2"/>
</dbReference>
<evidence type="ECO:0000259" key="1">
    <source>
        <dbReference type="Pfam" id="PF07727"/>
    </source>
</evidence>
<accession>A0AAP0N4L0</accession>
<comment type="caution">
    <text evidence="2">The sequence shown here is derived from an EMBL/GenBank/DDBJ whole genome shotgun (WGS) entry which is preliminary data.</text>
</comment>